<dbReference type="Proteomes" id="UP000240509">
    <property type="component" value="Unassembled WGS sequence"/>
</dbReference>
<feature type="domain" description="ABC transporter" evidence="3">
    <location>
        <begin position="2"/>
        <end position="227"/>
    </location>
</feature>
<name>A0A2T4U7T0_9BACI</name>
<sequence length="227" mass="25017">MINLSGVEHRYKHGERNMVLSLKINEGEFVYVTGKAGSGKTTFLKLLTGEEKACAGNISCLGKELASLSIRDLASYRRETGIIFQNRRLLPKKTVAANVGYVLEAAGVGKKEIAGRVRRVLESTGLQHKAHCFPEELSGDEQQRAAAARAIVNNPRLLLLDEPAAGLDDRGAEEMMQLFHRLHAEGVTVLMAVQRSKSAGKRIIELNKGRVVLDTGQRREEYDPMHA</sequence>
<evidence type="ECO:0000313" key="5">
    <source>
        <dbReference type="Proteomes" id="UP000240509"/>
    </source>
</evidence>
<dbReference type="GO" id="GO:0005524">
    <property type="term" value="F:ATP binding"/>
    <property type="evidence" value="ECO:0007669"/>
    <property type="project" value="UniProtKB-KW"/>
</dbReference>
<dbReference type="SUPFAM" id="SSF52540">
    <property type="entry name" value="P-loop containing nucleoside triphosphate hydrolases"/>
    <property type="match status" value="1"/>
</dbReference>
<evidence type="ECO:0000256" key="1">
    <source>
        <dbReference type="ARBA" id="ARBA00022741"/>
    </source>
</evidence>
<evidence type="ECO:0000259" key="3">
    <source>
        <dbReference type="PROSITE" id="PS50893"/>
    </source>
</evidence>
<dbReference type="SMART" id="SM00382">
    <property type="entry name" value="AAA"/>
    <property type="match status" value="1"/>
</dbReference>
<reference evidence="4 5" key="1">
    <citation type="submission" date="2018-03" db="EMBL/GenBank/DDBJ databases">
        <title>Alkalicoccus saliphilus sp. nov., isolated from a mineral pool.</title>
        <authorList>
            <person name="Zhao B."/>
        </authorList>
    </citation>
    <scope>NUCLEOTIDE SEQUENCE [LARGE SCALE GENOMIC DNA]</scope>
    <source>
        <strain evidence="4 5">6AG</strain>
    </source>
</reference>
<dbReference type="GO" id="GO:0016887">
    <property type="term" value="F:ATP hydrolysis activity"/>
    <property type="evidence" value="ECO:0007669"/>
    <property type="project" value="InterPro"/>
</dbReference>
<organism evidence="4 5">
    <name type="scientific">Alkalicoccus saliphilus</name>
    <dbReference type="NCBI Taxonomy" id="200989"/>
    <lineage>
        <taxon>Bacteria</taxon>
        <taxon>Bacillati</taxon>
        <taxon>Bacillota</taxon>
        <taxon>Bacilli</taxon>
        <taxon>Bacillales</taxon>
        <taxon>Bacillaceae</taxon>
        <taxon>Alkalicoccus</taxon>
    </lineage>
</organism>
<dbReference type="OrthoDB" id="9791546at2"/>
<dbReference type="AlphaFoldDB" id="A0A2T4U7T0"/>
<gene>
    <name evidence="4" type="ORF">C6Y45_06375</name>
</gene>
<dbReference type="PANTHER" id="PTHR24220:SF470">
    <property type="entry name" value="CELL DIVISION ATP-BINDING PROTEIN FTSE"/>
    <property type="match status" value="1"/>
</dbReference>
<keyword evidence="4" id="KW-0132">Cell division</keyword>
<dbReference type="PROSITE" id="PS50893">
    <property type="entry name" value="ABC_TRANSPORTER_2"/>
    <property type="match status" value="1"/>
</dbReference>
<dbReference type="Gene3D" id="3.40.50.300">
    <property type="entry name" value="P-loop containing nucleotide triphosphate hydrolases"/>
    <property type="match status" value="1"/>
</dbReference>
<dbReference type="InterPro" id="IPR003593">
    <property type="entry name" value="AAA+_ATPase"/>
</dbReference>
<keyword evidence="4" id="KW-0131">Cell cycle</keyword>
<proteinExistence type="predicted"/>
<keyword evidence="1" id="KW-0547">Nucleotide-binding</keyword>
<accession>A0A2T4U7T0</accession>
<dbReference type="PANTHER" id="PTHR24220">
    <property type="entry name" value="IMPORT ATP-BINDING PROTEIN"/>
    <property type="match status" value="1"/>
</dbReference>
<evidence type="ECO:0000256" key="2">
    <source>
        <dbReference type="ARBA" id="ARBA00022840"/>
    </source>
</evidence>
<dbReference type="InterPro" id="IPR003439">
    <property type="entry name" value="ABC_transporter-like_ATP-bd"/>
</dbReference>
<dbReference type="GO" id="GO:0005886">
    <property type="term" value="C:plasma membrane"/>
    <property type="evidence" value="ECO:0007669"/>
    <property type="project" value="TreeGrafter"/>
</dbReference>
<dbReference type="GO" id="GO:0051301">
    <property type="term" value="P:cell division"/>
    <property type="evidence" value="ECO:0007669"/>
    <property type="project" value="UniProtKB-KW"/>
</dbReference>
<keyword evidence="2 4" id="KW-0067">ATP-binding</keyword>
<evidence type="ECO:0000313" key="4">
    <source>
        <dbReference type="EMBL" id="PTL39450.1"/>
    </source>
</evidence>
<dbReference type="InterPro" id="IPR015854">
    <property type="entry name" value="ABC_transpr_LolD-like"/>
</dbReference>
<keyword evidence="5" id="KW-1185">Reference proteome</keyword>
<dbReference type="InterPro" id="IPR027417">
    <property type="entry name" value="P-loop_NTPase"/>
</dbReference>
<comment type="caution">
    <text evidence="4">The sequence shown here is derived from an EMBL/GenBank/DDBJ whole genome shotgun (WGS) entry which is preliminary data.</text>
</comment>
<dbReference type="RefSeq" id="WP_107584394.1">
    <property type="nucleotide sequence ID" value="NZ_PZJJ01000007.1"/>
</dbReference>
<dbReference type="GO" id="GO:0022857">
    <property type="term" value="F:transmembrane transporter activity"/>
    <property type="evidence" value="ECO:0007669"/>
    <property type="project" value="TreeGrafter"/>
</dbReference>
<dbReference type="EMBL" id="PZJJ01000007">
    <property type="protein sequence ID" value="PTL39450.1"/>
    <property type="molecule type" value="Genomic_DNA"/>
</dbReference>
<dbReference type="Pfam" id="PF00005">
    <property type="entry name" value="ABC_tran"/>
    <property type="match status" value="1"/>
</dbReference>
<protein>
    <submittedName>
        <fullName evidence="4">Cell division ATP-binding protein FtsE</fullName>
    </submittedName>
</protein>